<accession>A0A5C2RWD1</accession>
<keyword evidence="2" id="KW-1185">Reference proteome</keyword>
<sequence length="75" mass="8269">MIRVWTLLRLLGMPDGRACDLFLARKEASPHARVACRLHQIVGGVYCSGEPRLHTARLSSKNVTRWVKGDVIGGA</sequence>
<evidence type="ECO:0000313" key="2">
    <source>
        <dbReference type="Proteomes" id="UP000313359"/>
    </source>
</evidence>
<gene>
    <name evidence="1" type="ORF">L227DRAFT_310544</name>
</gene>
<dbReference type="Proteomes" id="UP000313359">
    <property type="component" value="Unassembled WGS sequence"/>
</dbReference>
<organism evidence="1 2">
    <name type="scientific">Lentinus tigrinus ALCF2SS1-6</name>
    <dbReference type="NCBI Taxonomy" id="1328759"/>
    <lineage>
        <taxon>Eukaryota</taxon>
        <taxon>Fungi</taxon>
        <taxon>Dikarya</taxon>
        <taxon>Basidiomycota</taxon>
        <taxon>Agaricomycotina</taxon>
        <taxon>Agaricomycetes</taxon>
        <taxon>Polyporales</taxon>
        <taxon>Polyporaceae</taxon>
        <taxon>Lentinus</taxon>
    </lineage>
</organism>
<evidence type="ECO:0000313" key="1">
    <source>
        <dbReference type="EMBL" id="RPD55180.1"/>
    </source>
</evidence>
<name>A0A5C2RWD1_9APHY</name>
<reference evidence="1" key="1">
    <citation type="journal article" date="2018" name="Genome Biol. Evol.">
        <title>Genomics and development of Lentinus tigrinus, a white-rot wood-decaying mushroom with dimorphic fruiting bodies.</title>
        <authorList>
            <person name="Wu B."/>
            <person name="Xu Z."/>
            <person name="Knudson A."/>
            <person name="Carlson A."/>
            <person name="Chen N."/>
            <person name="Kovaka S."/>
            <person name="LaButti K."/>
            <person name="Lipzen A."/>
            <person name="Pennachio C."/>
            <person name="Riley R."/>
            <person name="Schakwitz W."/>
            <person name="Umezawa K."/>
            <person name="Ohm R.A."/>
            <person name="Grigoriev I.V."/>
            <person name="Nagy L.G."/>
            <person name="Gibbons J."/>
            <person name="Hibbett D."/>
        </authorList>
    </citation>
    <scope>NUCLEOTIDE SEQUENCE [LARGE SCALE GENOMIC DNA]</scope>
    <source>
        <strain evidence="1">ALCF2SS1-6</strain>
    </source>
</reference>
<proteinExistence type="predicted"/>
<protein>
    <submittedName>
        <fullName evidence="1">Uncharacterized protein</fullName>
    </submittedName>
</protein>
<dbReference type="EMBL" id="ML122297">
    <property type="protein sequence ID" value="RPD55180.1"/>
    <property type="molecule type" value="Genomic_DNA"/>
</dbReference>
<dbReference type="AlphaFoldDB" id="A0A5C2RWD1"/>